<comment type="caution">
    <text evidence="1">The sequence shown here is derived from an EMBL/GenBank/DDBJ whole genome shotgun (WGS) entry which is preliminary data.</text>
</comment>
<dbReference type="AlphaFoldDB" id="A0A0F9TCS9"/>
<organism evidence="1">
    <name type="scientific">marine sediment metagenome</name>
    <dbReference type="NCBI Taxonomy" id="412755"/>
    <lineage>
        <taxon>unclassified sequences</taxon>
        <taxon>metagenomes</taxon>
        <taxon>ecological metagenomes</taxon>
    </lineage>
</organism>
<sequence>MNRKDLGKYLSNFFNFGESKPLSFIKTVVKPTPYKRKKRSSKLSGIPTNQGIRIAQNRKNNIAGKKRKAAKRVLLMKRKMKNDSQSI</sequence>
<reference evidence="1" key="1">
    <citation type="journal article" date="2015" name="Nature">
        <title>Complex archaea that bridge the gap between prokaryotes and eukaryotes.</title>
        <authorList>
            <person name="Spang A."/>
            <person name="Saw J.H."/>
            <person name="Jorgensen S.L."/>
            <person name="Zaremba-Niedzwiedzka K."/>
            <person name="Martijn J."/>
            <person name="Lind A.E."/>
            <person name="van Eijk R."/>
            <person name="Schleper C."/>
            <person name="Guy L."/>
            <person name="Ettema T.J."/>
        </authorList>
    </citation>
    <scope>NUCLEOTIDE SEQUENCE</scope>
</reference>
<dbReference type="EMBL" id="LAZR01000286">
    <property type="protein sequence ID" value="KKN77019.1"/>
    <property type="molecule type" value="Genomic_DNA"/>
</dbReference>
<protein>
    <submittedName>
        <fullName evidence="1">Uncharacterized protein</fullName>
    </submittedName>
</protein>
<evidence type="ECO:0000313" key="1">
    <source>
        <dbReference type="EMBL" id="KKN77019.1"/>
    </source>
</evidence>
<gene>
    <name evidence="1" type="ORF">LCGC14_0365110</name>
</gene>
<accession>A0A0F9TCS9</accession>
<proteinExistence type="predicted"/>
<name>A0A0F9TCS9_9ZZZZ</name>